<evidence type="ECO:0000256" key="10">
    <source>
        <dbReference type="ARBA" id="ARBA00022833"/>
    </source>
</evidence>
<comment type="subcellular location">
    <subcellularLocation>
        <location evidence="2">Membrane</location>
        <topology evidence="2">Single-pass membrane protein</topology>
    </subcellularLocation>
</comment>
<keyword evidence="11 15" id="KW-1133">Transmembrane helix</keyword>
<dbReference type="GO" id="GO:0016020">
    <property type="term" value="C:membrane"/>
    <property type="evidence" value="ECO:0007669"/>
    <property type="project" value="UniProtKB-SubCell"/>
</dbReference>
<comment type="catalytic activity">
    <reaction evidence="1">
        <text>S-ubiquitinyl-[E2 ubiquitin-conjugating enzyme]-L-cysteine + [acceptor protein]-L-lysine = [E2 ubiquitin-conjugating enzyme]-L-cysteine + N(6)-ubiquitinyl-[acceptor protein]-L-lysine.</text>
        <dbReference type="EC" id="2.3.2.27"/>
    </reaction>
</comment>
<keyword evidence="12 15" id="KW-0472">Membrane</keyword>
<feature type="compositionally biased region" description="Basic and acidic residues" evidence="14">
    <location>
        <begin position="160"/>
        <end position="178"/>
    </location>
</feature>
<evidence type="ECO:0000256" key="15">
    <source>
        <dbReference type="SAM" id="Phobius"/>
    </source>
</evidence>
<dbReference type="Gramene" id="TraesJAG2D03G01274960.1">
    <property type="protein sequence ID" value="TraesJAG2D03G01274960.1.CDS1"/>
    <property type="gene ID" value="TraesJAG2D03G01274960"/>
</dbReference>
<dbReference type="PANTHER" id="PTHR46913:SF1">
    <property type="entry name" value="RING-H2 FINGER PROTEIN ATL16"/>
    <property type="match status" value="1"/>
</dbReference>
<dbReference type="GO" id="GO:0008270">
    <property type="term" value="F:zinc ion binding"/>
    <property type="evidence" value="ECO:0007669"/>
    <property type="project" value="UniProtKB-KW"/>
</dbReference>
<feature type="transmembrane region" description="Helical" evidence="15">
    <location>
        <begin position="26"/>
        <end position="49"/>
    </location>
</feature>
<dbReference type="Gramene" id="TraesJUL2D03G01277190.1">
    <property type="protein sequence ID" value="TraesJUL2D03G01277190.1.CDS1"/>
    <property type="gene ID" value="TraesJUL2D03G01277190"/>
</dbReference>
<evidence type="ECO:0000256" key="12">
    <source>
        <dbReference type="ARBA" id="ARBA00023136"/>
    </source>
</evidence>
<keyword evidence="6 15" id="KW-0812">Transmembrane</keyword>
<comment type="pathway">
    <text evidence="3">Protein modification; protein ubiquitination.</text>
</comment>
<dbReference type="PANTHER" id="PTHR46913">
    <property type="entry name" value="RING-H2 FINGER PROTEIN ATL16"/>
    <property type="match status" value="1"/>
</dbReference>
<evidence type="ECO:0000256" key="1">
    <source>
        <dbReference type="ARBA" id="ARBA00000900"/>
    </source>
</evidence>
<evidence type="ECO:0000256" key="5">
    <source>
        <dbReference type="ARBA" id="ARBA00022679"/>
    </source>
</evidence>
<keyword evidence="10" id="KW-0862">Zinc</keyword>
<dbReference type="InterPro" id="IPR013083">
    <property type="entry name" value="Znf_RING/FYVE/PHD"/>
</dbReference>
<feature type="region of interest" description="Disordered" evidence="14">
    <location>
        <begin position="154"/>
        <end position="178"/>
    </location>
</feature>
<keyword evidence="8 13" id="KW-0863">Zinc-finger</keyword>
<dbReference type="Proteomes" id="UP000280104">
    <property type="component" value="Chromosome II"/>
</dbReference>
<keyword evidence="9" id="KW-0833">Ubl conjugation pathway</keyword>
<proteinExistence type="predicted"/>
<dbReference type="GO" id="GO:0061630">
    <property type="term" value="F:ubiquitin protein ligase activity"/>
    <property type="evidence" value="ECO:0007669"/>
    <property type="project" value="UniProtKB-EC"/>
</dbReference>
<name>A0A7H4LNB8_WHEAT</name>
<evidence type="ECO:0000256" key="9">
    <source>
        <dbReference type="ARBA" id="ARBA00022786"/>
    </source>
</evidence>
<evidence type="ECO:0000256" key="3">
    <source>
        <dbReference type="ARBA" id="ARBA00004906"/>
    </source>
</evidence>
<evidence type="ECO:0000256" key="4">
    <source>
        <dbReference type="ARBA" id="ARBA00012483"/>
    </source>
</evidence>
<dbReference type="Pfam" id="PF13639">
    <property type="entry name" value="zf-RING_2"/>
    <property type="match status" value="1"/>
</dbReference>
<sequence length="178" mass="18185">MSTASSEQQQPPPHRGLWSLGGTVELVAAFTAVCLALYGAVLYLNYLYVRWSGRDGVRRTGPGPEAGPATGKRDGGGGLDEAALAAMPVFRFKAEARGGGGGGEECAVCLGAMQDGDAVRALPGCSHAFHAGCVDVWLGAHATCPVCRARPALPVPAAKDGSRTPETAGREPGLESPV</sequence>
<dbReference type="Gene3D" id="3.30.40.10">
    <property type="entry name" value="Zinc/RING finger domain, C3HC4 (zinc finger)"/>
    <property type="match status" value="1"/>
</dbReference>
<keyword evidence="7" id="KW-0479">Metal-binding</keyword>
<evidence type="ECO:0000256" key="7">
    <source>
        <dbReference type="ARBA" id="ARBA00022723"/>
    </source>
</evidence>
<dbReference type="Gramene" id="TraesARI2D03G01285580.1">
    <property type="protein sequence ID" value="TraesARI2D03G01285580.1.CDS1"/>
    <property type="gene ID" value="TraesARI2D03G01285580"/>
</dbReference>
<gene>
    <name evidence="17" type="ORF">CAMPLR22A2D_LOCUS4735</name>
</gene>
<protein>
    <recommendedName>
        <fullName evidence="4">RING-type E3 ubiquitin transferase</fullName>
        <ecNumber evidence="4">2.3.2.27</ecNumber>
    </recommendedName>
</protein>
<dbReference type="AlphaFoldDB" id="A0A7H4LNB8"/>
<reference evidence="17 18" key="1">
    <citation type="submission" date="2018-05" db="EMBL/GenBank/DDBJ databases">
        <authorList>
            <person name="Thind KAUR A."/>
        </authorList>
    </citation>
    <scope>NUCLEOTIDE SEQUENCE [LARGE SCALE GENOMIC DNA]</scope>
</reference>
<evidence type="ECO:0000259" key="16">
    <source>
        <dbReference type="PROSITE" id="PS50089"/>
    </source>
</evidence>
<feature type="domain" description="RING-type" evidence="16">
    <location>
        <begin position="106"/>
        <end position="148"/>
    </location>
</feature>
<accession>A0A7H4LNB8</accession>
<evidence type="ECO:0000256" key="2">
    <source>
        <dbReference type="ARBA" id="ARBA00004167"/>
    </source>
</evidence>
<dbReference type="GO" id="GO:0016567">
    <property type="term" value="P:protein ubiquitination"/>
    <property type="evidence" value="ECO:0007669"/>
    <property type="project" value="InterPro"/>
</dbReference>
<evidence type="ECO:0000313" key="18">
    <source>
        <dbReference type="Proteomes" id="UP000280104"/>
    </source>
</evidence>
<evidence type="ECO:0000313" key="17">
    <source>
        <dbReference type="EMBL" id="SPT20107.1"/>
    </source>
</evidence>
<dbReference type="SMART" id="SM00184">
    <property type="entry name" value="RING"/>
    <property type="match status" value="1"/>
</dbReference>
<dbReference type="EC" id="2.3.2.27" evidence="4"/>
<feature type="compositionally biased region" description="Low complexity" evidence="14">
    <location>
        <begin position="60"/>
        <end position="70"/>
    </location>
</feature>
<dbReference type="Gramene" id="TraesPARA_EIv1.0_0740740.1">
    <property type="protein sequence ID" value="TraesPARA_EIv1.0_0740740.1.CDS1"/>
    <property type="gene ID" value="TraesPARA_EIv1.0_0740740"/>
</dbReference>
<organism evidence="17 18">
    <name type="scientific">Triticum aestivum</name>
    <name type="common">Wheat</name>
    <dbReference type="NCBI Taxonomy" id="4565"/>
    <lineage>
        <taxon>Eukaryota</taxon>
        <taxon>Viridiplantae</taxon>
        <taxon>Streptophyta</taxon>
        <taxon>Embryophyta</taxon>
        <taxon>Tracheophyta</taxon>
        <taxon>Spermatophyta</taxon>
        <taxon>Magnoliopsida</taxon>
        <taxon>Liliopsida</taxon>
        <taxon>Poales</taxon>
        <taxon>Poaceae</taxon>
        <taxon>BOP clade</taxon>
        <taxon>Pooideae</taxon>
        <taxon>Triticodae</taxon>
        <taxon>Triticeae</taxon>
        <taxon>Triticinae</taxon>
        <taxon>Triticum</taxon>
    </lineage>
</organism>
<dbReference type="CDD" id="cd16461">
    <property type="entry name" value="RING-H2_EL5-like"/>
    <property type="match status" value="1"/>
</dbReference>
<evidence type="ECO:0000256" key="6">
    <source>
        <dbReference type="ARBA" id="ARBA00022692"/>
    </source>
</evidence>
<evidence type="ECO:0000256" key="13">
    <source>
        <dbReference type="PROSITE-ProRule" id="PRU00175"/>
    </source>
</evidence>
<dbReference type="FunFam" id="3.30.40.10:FF:000187">
    <property type="entry name" value="E3 ubiquitin-protein ligase ATL6"/>
    <property type="match status" value="1"/>
</dbReference>
<evidence type="ECO:0000256" key="11">
    <source>
        <dbReference type="ARBA" id="ARBA00022989"/>
    </source>
</evidence>
<feature type="region of interest" description="Disordered" evidence="14">
    <location>
        <begin position="59"/>
        <end position="78"/>
    </location>
</feature>
<keyword evidence="5" id="KW-0808">Transferase</keyword>
<evidence type="ECO:0000256" key="14">
    <source>
        <dbReference type="SAM" id="MobiDB-lite"/>
    </source>
</evidence>
<dbReference type="SUPFAM" id="SSF57850">
    <property type="entry name" value="RING/U-box"/>
    <property type="match status" value="1"/>
</dbReference>
<dbReference type="PROSITE" id="PS50089">
    <property type="entry name" value="ZF_RING_2"/>
    <property type="match status" value="1"/>
</dbReference>
<dbReference type="InterPro" id="IPR001841">
    <property type="entry name" value="Znf_RING"/>
</dbReference>
<evidence type="ECO:0000256" key="8">
    <source>
        <dbReference type="ARBA" id="ARBA00022771"/>
    </source>
</evidence>
<dbReference type="InterPro" id="IPR044600">
    <property type="entry name" value="ATL1/ATL16-like"/>
</dbReference>
<dbReference type="EMBL" id="LS480641">
    <property type="protein sequence ID" value="SPT20107.1"/>
    <property type="molecule type" value="Genomic_DNA"/>
</dbReference>
<dbReference type="Gramene" id="TraesSYM2D03G01284420.1">
    <property type="protein sequence ID" value="TraesSYM2D03G01284420.1.CDS1"/>
    <property type="gene ID" value="TraesSYM2D03G01284420"/>
</dbReference>